<dbReference type="EnsemblPlants" id="ONIVA07G16340.1">
    <property type="protein sequence ID" value="ONIVA07G16340.1"/>
    <property type="gene ID" value="ONIVA07G16340"/>
</dbReference>
<dbReference type="AlphaFoldDB" id="A0A0E0I238"/>
<evidence type="ECO:0000313" key="1">
    <source>
        <dbReference type="EnsemblPlants" id="ONIVA07G16340.1"/>
    </source>
</evidence>
<evidence type="ECO:0000313" key="2">
    <source>
        <dbReference type="Proteomes" id="UP000006591"/>
    </source>
</evidence>
<proteinExistence type="predicted"/>
<name>A0A0E0I238_ORYNI</name>
<keyword evidence="2" id="KW-1185">Reference proteome</keyword>
<dbReference type="HOGENOM" id="CLU_3369281_0_0_1"/>
<reference evidence="1" key="2">
    <citation type="submission" date="2018-04" db="EMBL/GenBank/DDBJ databases">
        <title>OnivRS2 (Oryza nivara Reference Sequence Version 2).</title>
        <authorList>
            <person name="Zhang J."/>
            <person name="Kudrna D."/>
            <person name="Lee S."/>
            <person name="Talag J."/>
            <person name="Rajasekar S."/>
            <person name="Welchert J."/>
            <person name="Hsing Y.-I."/>
            <person name="Wing R.A."/>
        </authorList>
    </citation>
    <scope>NUCLEOTIDE SEQUENCE [LARGE SCALE GENOMIC DNA]</scope>
    <source>
        <strain evidence="1">SL10</strain>
    </source>
</reference>
<accession>A0A0E0I238</accession>
<protein>
    <submittedName>
        <fullName evidence="1">Uncharacterized protein</fullName>
    </submittedName>
</protein>
<sequence length="35" mass="4068">MKRLVPCLADLLSAARTMSPRFDLIHRKALPEFNR</sequence>
<organism evidence="1">
    <name type="scientific">Oryza nivara</name>
    <name type="common">Indian wild rice</name>
    <name type="synonym">Oryza sativa f. spontanea</name>
    <dbReference type="NCBI Taxonomy" id="4536"/>
    <lineage>
        <taxon>Eukaryota</taxon>
        <taxon>Viridiplantae</taxon>
        <taxon>Streptophyta</taxon>
        <taxon>Embryophyta</taxon>
        <taxon>Tracheophyta</taxon>
        <taxon>Spermatophyta</taxon>
        <taxon>Magnoliopsida</taxon>
        <taxon>Liliopsida</taxon>
        <taxon>Poales</taxon>
        <taxon>Poaceae</taxon>
        <taxon>BOP clade</taxon>
        <taxon>Oryzoideae</taxon>
        <taxon>Oryzeae</taxon>
        <taxon>Oryzinae</taxon>
        <taxon>Oryza</taxon>
    </lineage>
</organism>
<dbReference type="Gramene" id="ONIVA07G16340.1">
    <property type="protein sequence ID" value="ONIVA07G16340.1"/>
    <property type="gene ID" value="ONIVA07G16340"/>
</dbReference>
<reference evidence="1" key="1">
    <citation type="submission" date="2015-04" db="UniProtKB">
        <authorList>
            <consortium name="EnsemblPlants"/>
        </authorList>
    </citation>
    <scope>IDENTIFICATION</scope>
    <source>
        <strain evidence="1">SL10</strain>
    </source>
</reference>
<dbReference type="Proteomes" id="UP000006591">
    <property type="component" value="Chromosome 7"/>
</dbReference>